<keyword evidence="2" id="KW-1185">Reference proteome</keyword>
<evidence type="ECO:0000313" key="1">
    <source>
        <dbReference type="EMBL" id="ETI60830.1"/>
    </source>
</evidence>
<name>W1RVL9_9GAMM</name>
<dbReference type="STRING" id="1208321.D104_07695"/>
<gene>
    <name evidence="1" type="ORF">D104_07695</name>
</gene>
<organism evidence="1 2">
    <name type="scientific">Marinomonas profundimaris</name>
    <dbReference type="NCBI Taxonomy" id="1208321"/>
    <lineage>
        <taxon>Bacteria</taxon>
        <taxon>Pseudomonadati</taxon>
        <taxon>Pseudomonadota</taxon>
        <taxon>Gammaproteobacteria</taxon>
        <taxon>Oceanospirillales</taxon>
        <taxon>Oceanospirillaceae</taxon>
        <taxon>Marinomonas</taxon>
    </lineage>
</organism>
<evidence type="ECO:0000313" key="2">
    <source>
        <dbReference type="Proteomes" id="UP000018857"/>
    </source>
</evidence>
<dbReference type="AlphaFoldDB" id="W1RVL9"/>
<protein>
    <submittedName>
        <fullName evidence="1">Uncharacterized protein</fullName>
    </submittedName>
</protein>
<sequence>MHNKDRLPFSITRIFSISSTFSSPIYGNCDEKEKETLSELLKSSLVTPLPWLLCLARHIGRQSVFE</sequence>
<comment type="caution">
    <text evidence="1">The sequence shown here is derived from an EMBL/GenBank/DDBJ whole genome shotgun (WGS) entry which is preliminary data.</text>
</comment>
<dbReference type="EMBL" id="AYOZ01000012">
    <property type="protein sequence ID" value="ETI60830.1"/>
    <property type="molecule type" value="Genomic_DNA"/>
</dbReference>
<reference evidence="1 2" key="1">
    <citation type="journal article" date="2014" name="Genome Announc.">
        <title>Draft Genome Sequence of Marinomonas sp. Strain D104, a Polycyclic Aromatic Hydrocarbon-Degrading Bacterium from the Deep-Sea Sediment of the Arctic Ocean.</title>
        <authorList>
            <person name="Dong C."/>
            <person name="Bai X."/>
            <person name="Lai Q."/>
            <person name="Xie Y."/>
            <person name="Chen X."/>
            <person name="Shao Z."/>
        </authorList>
    </citation>
    <scope>NUCLEOTIDE SEQUENCE [LARGE SCALE GENOMIC DNA]</scope>
    <source>
        <strain evidence="1 2">D104</strain>
    </source>
</reference>
<dbReference type="Proteomes" id="UP000018857">
    <property type="component" value="Unassembled WGS sequence"/>
</dbReference>
<accession>W1RVL9</accession>
<proteinExistence type="predicted"/>